<dbReference type="PRINTS" id="PR01210">
    <property type="entry name" value="GGTRANSPTASE"/>
</dbReference>
<dbReference type="Gene3D" id="1.10.246.130">
    <property type="match status" value="1"/>
</dbReference>
<organism evidence="2">
    <name type="scientific">uncultured Frankineae bacterium</name>
    <dbReference type="NCBI Taxonomy" id="437475"/>
    <lineage>
        <taxon>Bacteria</taxon>
        <taxon>Bacillati</taxon>
        <taxon>Actinomycetota</taxon>
        <taxon>Actinomycetes</taxon>
        <taxon>Frankiales</taxon>
        <taxon>environmental samples</taxon>
    </lineage>
</organism>
<dbReference type="AlphaFoldDB" id="A0A6J4MAK4"/>
<dbReference type="EC" id="3.4.19.13" evidence="2"/>
<dbReference type="EMBL" id="CADCUE010000237">
    <property type="protein sequence ID" value="CAA9353858.1"/>
    <property type="molecule type" value="Genomic_DNA"/>
</dbReference>
<dbReference type="InterPro" id="IPR029055">
    <property type="entry name" value="Ntn_hydrolases_N"/>
</dbReference>
<dbReference type="InterPro" id="IPR052896">
    <property type="entry name" value="GGT-like_enzyme"/>
</dbReference>
<protein>
    <submittedName>
        <fullName evidence="2">Gamma-glutamyltranspeptidase @ Glutathione hydrolase</fullName>
        <ecNumber evidence="2">2.3.2.2</ecNumber>
        <ecNumber evidence="2">3.4.19.13</ecNumber>
    </submittedName>
</protein>
<feature type="region of interest" description="Disordered" evidence="1">
    <location>
        <begin position="359"/>
        <end position="402"/>
    </location>
</feature>
<dbReference type="InterPro" id="IPR043138">
    <property type="entry name" value="GGT_lsub"/>
</dbReference>
<dbReference type="Gene3D" id="3.60.20.40">
    <property type="match status" value="1"/>
</dbReference>
<proteinExistence type="predicted"/>
<dbReference type="Pfam" id="PF01019">
    <property type="entry name" value="G_glu_transpept"/>
    <property type="match status" value="1"/>
</dbReference>
<accession>A0A6J4MAK4</accession>
<gene>
    <name evidence="2" type="ORF">AVDCRST_MAG16-2560</name>
</gene>
<name>A0A6J4MAK4_9ACTN</name>
<dbReference type="InterPro" id="IPR043137">
    <property type="entry name" value="GGT_ssub_C"/>
</dbReference>
<keyword evidence="2" id="KW-0012">Acyltransferase</keyword>
<dbReference type="PANTHER" id="PTHR43881">
    <property type="entry name" value="GAMMA-GLUTAMYLTRANSPEPTIDASE (AFU_ORTHOLOGUE AFUA_4G13580)"/>
    <property type="match status" value="1"/>
</dbReference>
<dbReference type="GO" id="GO:0103068">
    <property type="term" value="F:leukotriene C4 gamma-glutamyl transferase activity"/>
    <property type="evidence" value="ECO:0007669"/>
    <property type="project" value="UniProtKB-EC"/>
</dbReference>
<evidence type="ECO:0000313" key="2">
    <source>
        <dbReference type="EMBL" id="CAA9353858.1"/>
    </source>
</evidence>
<keyword evidence="2" id="KW-0808">Transferase</keyword>
<dbReference type="PANTHER" id="PTHR43881:SF1">
    <property type="entry name" value="GAMMA-GLUTAMYLTRANSPEPTIDASE (AFU_ORTHOLOGUE AFUA_4G13580)"/>
    <property type="match status" value="1"/>
</dbReference>
<evidence type="ECO:0000256" key="1">
    <source>
        <dbReference type="SAM" id="MobiDB-lite"/>
    </source>
</evidence>
<dbReference type="EC" id="2.3.2.2" evidence="2"/>
<dbReference type="SUPFAM" id="SSF56235">
    <property type="entry name" value="N-terminal nucleophile aminohydrolases (Ntn hydrolases)"/>
    <property type="match status" value="1"/>
</dbReference>
<sequence length="595" mass="62751">MFTTRPELLGTYGMVTSTHWLASATGMAVLERGGNAVDAAVAAGFVLQVVEPHLNGPGGDLPILFAAPSGAVDVYCGQGPTPAAASLEHYSELGLDLVPGTGLLAAVVPGAFGAWTLLLEREGTWRLRDVLEPAITYADEGFPLLANTAATIRTVEQMFRDEWPTSASVWLTSEGVPAAGSRFRNPDLAATYRRVVEEAEAASSGREQQIVAGRDAFYRGFVAERIAQFCATEEVMDTSGRRHRGLLDGDDLARWEPTVEPSVSCDYAGVTVHKTGPWGQGPVLLQQLQVLSGLDLAGMGHLSVDWIHAVTESAKLAFADREAWYGDPAHVDVPLEALLSRAYADERRALVGDAASYDLRPGSPDGRAPRMPVSAGSGGARPAVTSDGAGEPTVLGDGTTRGDTCHVDVVDKDGRMVSATPSGGWLQSSPVIPGLGFCLGSRAQMLWLEPGLPASMAGGVRPRTTLTPSLVTRDGVPWLAFGTPGGDQQDQWSLAFLLAYLHTGLDLQGAIDAPMFSSEHFPSSFYPRQASPGKLVVEGRLPRDVVDGLRARGHDVHVGGDWSQGRLSAAGRDAATGLLKAAANPRGMQGYAVGR</sequence>
<reference evidence="2" key="1">
    <citation type="submission" date="2020-02" db="EMBL/GenBank/DDBJ databases">
        <authorList>
            <person name="Meier V. D."/>
        </authorList>
    </citation>
    <scope>NUCLEOTIDE SEQUENCE</scope>
    <source>
        <strain evidence="2">AVDCRST_MAG16</strain>
    </source>
</reference>
<keyword evidence="2" id="KW-0378">Hydrolase</keyword>
<dbReference type="GO" id="GO:0036374">
    <property type="term" value="F:glutathione hydrolase activity"/>
    <property type="evidence" value="ECO:0007669"/>
    <property type="project" value="UniProtKB-EC"/>
</dbReference>